<gene>
    <name evidence="16" type="ordered locus">Sulku_0324</name>
</gene>
<dbReference type="CDD" id="cd17546">
    <property type="entry name" value="REC_hyHK_CKI1_RcsC-like"/>
    <property type="match status" value="1"/>
</dbReference>
<evidence type="ECO:0000256" key="4">
    <source>
        <dbReference type="ARBA" id="ARBA00022679"/>
    </source>
</evidence>
<keyword evidence="8" id="KW-0902">Two-component regulatory system</keyword>
<dbReference type="InterPro" id="IPR003594">
    <property type="entry name" value="HATPase_dom"/>
</dbReference>
<dbReference type="OrthoDB" id="5372021at2"/>
<dbReference type="PANTHER" id="PTHR45339:SF1">
    <property type="entry name" value="HYBRID SIGNAL TRANSDUCTION HISTIDINE KINASE J"/>
    <property type="match status" value="1"/>
</dbReference>
<feature type="transmembrane region" description="Helical" evidence="13">
    <location>
        <begin position="310"/>
        <end position="333"/>
    </location>
</feature>
<feature type="transmembrane region" description="Helical" evidence="13">
    <location>
        <begin position="12"/>
        <end position="29"/>
    </location>
</feature>
<dbReference type="InterPro" id="IPR003661">
    <property type="entry name" value="HisK_dim/P_dom"/>
</dbReference>
<evidence type="ECO:0000256" key="5">
    <source>
        <dbReference type="ARBA" id="ARBA00022741"/>
    </source>
</evidence>
<dbReference type="GO" id="GO:0000155">
    <property type="term" value="F:phosphorelay sensor kinase activity"/>
    <property type="evidence" value="ECO:0007669"/>
    <property type="project" value="InterPro"/>
</dbReference>
<dbReference type="HOGENOM" id="CLU_000445_26_0_7"/>
<dbReference type="SUPFAM" id="SSF47384">
    <property type="entry name" value="Homodimeric domain of signal transducing histidine kinase"/>
    <property type="match status" value="1"/>
</dbReference>
<feature type="domain" description="Histidine kinase" evidence="14">
    <location>
        <begin position="409"/>
        <end position="632"/>
    </location>
</feature>
<evidence type="ECO:0000256" key="7">
    <source>
        <dbReference type="ARBA" id="ARBA00022840"/>
    </source>
</evidence>
<sequence length="1088" mass="123059">MQLGLRNRLRLISLLPILILFTLASYYVYNAYISYKGAEELQIRLEGNKQLNDLINNLSRERGMTVMYMGNASPATLKSLHAQRAIVDQKIGIYQEHLARLEHTNGPEAAKAAALSKLIVDLERGITQSRPLVDGGTANFDKIFTDLYSKSEEQLINELTDLATIHFDEEVNSLSSSYLSLVRANEYSSIERDYITYVLSRATPLAEEELNKWVSLIAKADTFNLEGMNNKPIQSKLQASLYSEDNTDLFLDITTERTAILQASTTGKYETQSGIWFAMISEKIDAINDAEKILIDAMDERASIVKSQAVQVLAIAISIWILGVIIAILGYFFSAEITTNIKNLESVLKRVAEDTHDNEAEALRHTINLDTAAGTAQAYALLERIIEQTLNDKQYAMEASEAKSMFLANMSHEIRTPLNGIVGFTELLKDTELHDEQREFIDIIEKSSENLLEIINNILDLSKIESNKLEIEEIVFNPIDEFESAVEVYGVRASEKHIDLACYVDPSLERPLKGDPTKIKEVIINLLSNAVKFTNSGGAISVDIRRIECEILNRTRIRFQVKDNGIGVTSEQRSRIFEAFSQADTSITRKYGGTGLGLTISSRFVELMGSKLDLESEPGNGTSFFFTLEFEEIETLNESLKGSFSNINAVILENHSKKKLQNTYLKEYLDYFGVSYTTFHEQSELKMLERQVNYDLLFVDNDYTNDEEMAAYASSQEQLVLITKSFYMKKIDSMGIDIFKVLYEPLNSSKIRTTLDAYDAEAFSNRKIKVSRRKKFDEKNSRFAATALVAEDNIINQKLIRRTLEDLGLEITIANNGLEAFEKRKNGSFDIIFMDIQMPVLDGIEATQEILDFEEDYGQNHIPIIALTANALKGDRERFMSAGMDEYTTKPLVRSEIISLLNNFLSHKIVEINPVPKSIHEIAAPSEESLPLSSEPDIQPEVHEEPVHDSEFPILSEEVESSEPAEEEGLVEYDADILIAKQNALESKLFCHILNDLGYTYKSVASADQLKDELHNRHYKLVMFDKTLSGLHLKDLYDIIHTKKSDTSIVMLIDPNVSEEADDAMYVHEIIKNIINKDLLRLVFEKFI</sequence>
<dbReference type="EMBL" id="CP002355">
    <property type="protein sequence ID" value="ADR32991.1"/>
    <property type="molecule type" value="Genomic_DNA"/>
</dbReference>
<evidence type="ECO:0000256" key="11">
    <source>
        <dbReference type="PROSITE-ProRule" id="PRU00169"/>
    </source>
</evidence>
<dbReference type="SUPFAM" id="SSF52172">
    <property type="entry name" value="CheY-like"/>
    <property type="match status" value="2"/>
</dbReference>
<keyword evidence="4" id="KW-0808">Transferase</keyword>
<dbReference type="Pfam" id="PF02518">
    <property type="entry name" value="HATPase_c"/>
    <property type="match status" value="1"/>
</dbReference>
<dbReference type="CDD" id="cd00082">
    <property type="entry name" value="HisKA"/>
    <property type="match status" value="1"/>
</dbReference>
<dbReference type="SUPFAM" id="SSF55874">
    <property type="entry name" value="ATPase domain of HSP90 chaperone/DNA topoisomerase II/histidine kinase"/>
    <property type="match status" value="1"/>
</dbReference>
<dbReference type="STRING" id="709032.Sulku_0324"/>
<dbReference type="PROSITE" id="PS50110">
    <property type="entry name" value="RESPONSE_REGULATORY"/>
    <property type="match status" value="1"/>
</dbReference>
<keyword evidence="7" id="KW-0067">ATP-binding</keyword>
<keyword evidence="3 11" id="KW-0597">Phosphoprotein</keyword>
<dbReference type="eggNOG" id="COG2205">
    <property type="taxonomic scope" value="Bacteria"/>
</dbReference>
<dbReference type="SMART" id="SM00448">
    <property type="entry name" value="REC"/>
    <property type="match status" value="1"/>
</dbReference>
<feature type="domain" description="Response regulatory" evidence="15">
    <location>
        <begin position="786"/>
        <end position="905"/>
    </location>
</feature>
<comment type="subunit">
    <text evidence="9">At low DSF concentrations, interacts with RpfF.</text>
</comment>
<keyword evidence="17" id="KW-1185">Reference proteome</keyword>
<keyword evidence="13" id="KW-0812">Transmembrane</keyword>
<accession>E4TYL4</accession>
<dbReference type="InterPro" id="IPR001789">
    <property type="entry name" value="Sig_transdc_resp-reg_receiver"/>
</dbReference>
<evidence type="ECO:0000256" key="13">
    <source>
        <dbReference type="SAM" id="Phobius"/>
    </source>
</evidence>
<dbReference type="Pfam" id="PF00072">
    <property type="entry name" value="Response_reg"/>
    <property type="match status" value="1"/>
</dbReference>
<dbReference type="Proteomes" id="UP000008721">
    <property type="component" value="Chromosome"/>
</dbReference>
<evidence type="ECO:0000256" key="10">
    <source>
        <dbReference type="ARBA" id="ARBA00068150"/>
    </source>
</evidence>
<dbReference type="InterPro" id="IPR004358">
    <property type="entry name" value="Sig_transdc_His_kin-like_C"/>
</dbReference>
<dbReference type="InterPro" id="IPR011006">
    <property type="entry name" value="CheY-like_superfamily"/>
</dbReference>
<keyword evidence="13" id="KW-0472">Membrane</keyword>
<evidence type="ECO:0000256" key="9">
    <source>
        <dbReference type="ARBA" id="ARBA00064003"/>
    </source>
</evidence>
<evidence type="ECO:0000256" key="3">
    <source>
        <dbReference type="ARBA" id="ARBA00022553"/>
    </source>
</evidence>
<dbReference type="Gene3D" id="3.40.50.2300">
    <property type="match status" value="2"/>
</dbReference>
<dbReference type="FunFam" id="3.30.565.10:FF:000010">
    <property type="entry name" value="Sensor histidine kinase RcsC"/>
    <property type="match status" value="1"/>
</dbReference>
<evidence type="ECO:0000259" key="15">
    <source>
        <dbReference type="PROSITE" id="PS50110"/>
    </source>
</evidence>
<dbReference type="Pfam" id="PF08376">
    <property type="entry name" value="NIT"/>
    <property type="match status" value="1"/>
</dbReference>
<dbReference type="GO" id="GO:0005524">
    <property type="term" value="F:ATP binding"/>
    <property type="evidence" value="ECO:0007669"/>
    <property type="project" value="UniProtKB-KW"/>
</dbReference>
<feature type="region of interest" description="Disordered" evidence="12">
    <location>
        <begin position="926"/>
        <end position="950"/>
    </location>
</feature>
<keyword evidence="5" id="KW-0547">Nucleotide-binding</keyword>
<dbReference type="Gene3D" id="1.10.287.130">
    <property type="match status" value="1"/>
</dbReference>
<dbReference type="RefSeq" id="WP_013459188.1">
    <property type="nucleotide sequence ID" value="NC_014762.1"/>
</dbReference>
<dbReference type="KEGG" id="sku:Sulku_0324"/>
<dbReference type="PANTHER" id="PTHR45339">
    <property type="entry name" value="HYBRID SIGNAL TRANSDUCTION HISTIDINE KINASE J"/>
    <property type="match status" value="1"/>
</dbReference>
<proteinExistence type="predicted"/>
<dbReference type="InterPro" id="IPR005467">
    <property type="entry name" value="His_kinase_dom"/>
</dbReference>
<evidence type="ECO:0000256" key="8">
    <source>
        <dbReference type="ARBA" id="ARBA00023012"/>
    </source>
</evidence>
<feature type="compositionally biased region" description="Low complexity" evidence="12">
    <location>
        <begin position="926"/>
        <end position="936"/>
    </location>
</feature>
<dbReference type="Gene3D" id="3.30.565.10">
    <property type="entry name" value="Histidine kinase-like ATPase, C-terminal domain"/>
    <property type="match status" value="1"/>
</dbReference>
<protein>
    <recommendedName>
        <fullName evidence="10">Sensory/regulatory protein RpfC</fullName>
        <ecNumber evidence="2">2.7.13.3</ecNumber>
    </recommendedName>
</protein>
<dbReference type="SMART" id="SM00387">
    <property type="entry name" value="HATPase_c"/>
    <property type="match status" value="1"/>
</dbReference>
<dbReference type="Pfam" id="PF00512">
    <property type="entry name" value="HisKA"/>
    <property type="match status" value="1"/>
</dbReference>
<dbReference type="AlphaFoldDB" id="E4TYL4"/>
<dbReference type="InterPro" id="IPR036890">
    <property type="entry name" value="HATPase_C_sf"/>
</dbReference>
<dbReference type="PROSITE" id="PS50109">
    <property type="entry name" value="HIS_KIN"/>
    <property type="match status" value="1"/>
</dbReference>
<dbReference type="SMART" id="SM00388">
    <property type="entry name" value="HisKA"/>
    <property type="match status" value="1"/>
</dbReference>
<evidence type="ECO:0000313" key="16">
    <source>
        <dbReference type="EMBL" id="ADR32991.1"/>
    </source>
</evidence>
<evidence type="ECO:0000313" key="17">
    <source>
        <dbReference type="Proteomes" id="UP000008721"/>
    </source>
</evidence>
<evidence type="ECO:0000259" key="14">
    <source>
        <dbReference type="PROSITE" id="PS50109"/>
    </source>
</evidence>
<evidence type="ECO:0000256" key="2">
    <source>
        <dbReference type="ARBA" id="ARBA00012438"/>
    </source>
</evidence>
<dbReference type="CDD" id="cd16922">
    <property type="entry name" value="HATPase_EvgS-ArcB-TorS-like"/>
    <property type="match status" value="1"/>
</dbReference>
<evidence type="ECO:0000256" key="12">
    <source>
        <dbReference type="SAM" id="MobiDB-lite"/>
    </source>
</evidence>
<dbReference type="PRINTS" id="PR00344">
    <property type="entry name" value="BCTRLSENSOR"/>
</dbReference>
<dbReference type="InterPro" id="IPR036097">
    <property type="entry name" value="HisK_dim/P_sf"/>
</dbReference>
<evidence type="ECO:0000256" key="1">
    <source>
        <dbReference type="ARBA" id="ARBA00000085"/>
    </source>
</evidence>
<keyword evidence="6 16" id="KW-0418">Kinase</keyword>
<name>E4TYL4_SULKY</name>
<dbReference type="eggNOG" id="COG0784">
    <property type="taxonomic scope" value="Bacteria"/>
</dbReference>
<feature type="modified residue" description="4-aspartylphosphate" evidence="11">
    <location>
        <position position="835"/>
    </location>
</feature>
<keyword evidence="13" id="KW-1133">Transmembrane helix</keyword>
<reference evidence="16 17" key="1">
    <citation type="journal article" date="2012" name="Stand. Genomic Sci.">
        <title>Complete genome sequence of the sulfur compounds oxidizing chemolithoautotroph Sulfuricurvum kujiense type strain (YK-1(T)).</title>
        <authorList>
            <person name="Han C."/>
            <person name="Kotsyurbenko O."/>
            <person name="Chertkov O."/>
            <person name="Held B."/>
            <person name="Lapidus A."/>
            <person name="Nolan M."/>
            <person name="Lucas S."/>
            <person name="Hammon N."/>
            <person name="Deshpande S."/>
            <person name="Cheng J.F."/>
            <person name="Tapia R."/>
            <person name="Goodwin L.A."/>
            <person name="Pitluck S."/>
            <person name="Liolios K."/>
            <person name="Pagani I."/>
            <person name="Ivanova N."/>
            <person name="Mavromatis K."/>
            <person name="Mikhailova N."/>
            <person name="Pati A."/>
            <person name="Chen A."/>
            <person name="Palaniappan K."/>
            <person name="Land M."/>
            <person name="Hauser L."/>
            <person name="Chang Y.J."/>
            <person name="Jeffries C.D."/>
            <person name="Brambilla E.M."/>
            <person name="Rohde M."/>
            <person name="Spring S."/>
            <person name="Sikorski J."/>
            <person name="Goker M."/>
            <person name="Woyke T."/>
            <person name="Bristow J."/>
            <person name="Eisen J.A."/>
            <person name="Markowitz V."/>
            <person name="Hugenholtz P."/>
            <person name="Kyrpides N.C."/>
            <person name="Klenk H.P."/>
            <person name="Detter J.C."/>
        </authorList>
    </citation>
    <scope>NUCLEOTIDE SEQUENCE [LARGE SCALE GENOMIC DNA]</scope>
    <source>
        <strain evidence="17">ATCC BAA-921 / DSM 16994 / JCM 11577 / YK-1</strain>
    </source>
</reference>
<evidence type="ECO:0000256" key="6">
    <source>
        <dbReference type="ARBA" id="ARBA00022777"/>
    </source>
</evidence>
<dbReference type="EC" id="2.7.13.3" evidence="2"/>
<comment type="catalytic activity">
    <reaction evidence="1">
        <text>ATP + protein L-histidine = ADP + protein N-phospho-L-histidine.</text>
        <dbReference type="EC" id="2.7.13.3"/>
    </reaction>
</comment>
<dbReference type="FunFam" id="1.10.287.130:FF:000002">
    <property type="entry name" value="Two-component osmosensing histidine kinase"/>
    <property type="match status" value="1"/>
</dbReference>
<feature type="compositionally biased region" description="Basic and acidic residues" evidence="12">
    <location>
        <begin position="940"/>
        <end position="950"/>
    </location>
</feature>
<dbReference type="InterPro" id="IPR013587">
    <property type="entry name" value="Nitrate/nitrite_sensing"/>
</dbReference>
<organism evidence="16 17">
    <name type="scientific">Sulfuricurvum kujiense (strain ATCC BAA-921 / DSM 16994 / JCM 11577 / YK-1)</name>
    <dbReference type="NCBI Taxonomy" id="709032"/>
    <lineage>
        <taxon>Bacteria</taxon>
        <taxon>Pseudomonadati</taxon>
        <taxon>Campylobacterota</taxon>
        <taxon>Epsilonproteobacteria</taxon>
        <taxon>Campylobacterales</taxon>
        <taxon>Sulfurimonadaceae</taxon>
        <taxon>Sulfuricurvum</taxon>
    </lineage>
</organism>